<dbReference type="PROSITE" id="PS50157">
    <property type="entry name" value="ZINC_FINGER_C2H2_2"/>
    <property type="match status" value="1"/>
</dbReference>
<feature type="domain" description="C2H2-type" evidence="6">
    <location>
        <begin position="197"/>
        <end position="226"/>
    </location>
</feature>
<keyword evidence="2 4" id="KW-0863">Zinc-finger</keyword>
<dbReference type="InterPro" id="IPR036236">
    <property type="entry name" value="Znf_C2H2_sf"/>
</dbReference>
<keyword evidence="8" id="KW-1185">Reference proteome</keyword>
<organism evidence="7 8">
    <name type="scientific">Agrocybe chaxingu</name>
    <dbReference type="NCBI Taxonomy" id="84603"/>
    <lineage>
        <taxon>Eukaryota</taxon>
        <taxon>Fungi</taxon>
        <taxon>Dikarya</taxon>
        <taxon>Basidiomycota</taxon>
        <taxon>Agaricomycotina</taxon>
        <taxon>Agaricomycetes</taxon>
        <taxon>Agaricomycetidae</taxon>
        <taxon>Agaricales</taxon>
        <taxon>Agaricineae</taxon>
        <taxon>Strophariaceae</taxon>
        <taxon>Agrocybe</taxon>
    </lineage>
</organism>
<gene>
    <name evidence="7" type="ORF">NLJ89_g11942</name>
</gene>
<dbReference type="PANTHER" id="PTHR23235:SF120">
    <property type="entry name" value="KRUPPEL-LIKE FACTOR 15"/>
    <property type="match status" value="1"/>
</dbReference>
<evidence type="ECO:0000256" key="2">
    <source>
        <dbReference type="ARBA" id="ARBA00022771"/>
    </source>
</evidence>
<dbReference type="GO" id="GO:0000978">
    <property type="term" value="F:RNA polymerase II cis-regulatory region sequence-specific DNA binding"/>
    <property type="evidence" value="ECO:0007669"/>
    <property type="project" value="TreeGrafter"/>
</dbReference>
<keyword evidence="1" id="KW-0479">Metal-binding</keyword>
<dbReference type="Gene3D" id="3.30.160.60">
    <property type="entry name" value="Classic Zinc Finger"/>
    <property type="match status" value="1"/>
</dbReference>
<evidence type="ECO:0000256" key="3">
    <source>
        <dbReference type="ARBA" id="ARBA00022833"/>
    </source>
</evidence>
<evidence type="ECO:0000313" key="7">
    <source>
        <dbReference type="EMBL" id="KAJ3484936.1"/>
    </source>
</evidence>
<name>A0A9W8JMT3_9AGAR</name>
<sequence length="271" mass="29923">MLFCLDRDTTSPYLKTIPLDDEANFGVCPRDIMPYDPLVDIVENAFNGNGSSYNGPSFWQAVDSDPGLLSPLEYKLPLPDTPNNDYDTSFAPLAMPSPTSSAISLDSEGGPSSRTRSRRLPPFPQAASNEASAHRTKRNTRARDAAAPYSRAKRSSPKKASEERDEPPALDLQPVPVRRSAANIAASEARRKKPLQYFCDVPGCDSGFTAGHNLRLHQRIHCDDKPYKCSGCTYRSVGPADVNRHIETARQDNRHKSARLVYRKPGSAVYE</sequence>
<dbReference type="SUPFAM" id="SSF57667">
    <property type="entry name" value="beta-beta-alpha zinc fingers"/>
    <property type="match status" value="1"/>
</dbReference>
<dbReference type="PANTHER" id="PTHR23235">
    <property type="entry name" value="KRUEPPEL-LIKE TRANSCRIPTION FACTOR"/>
    <property type="match status" value="1"/>
</dbReference>
<evidence type="ECO:0000256" key="5">
    <source>
        <dbReference type="SAM" id="MobiDB-lite"/>
    </source>
</evidence>
<dbReference type="GO" id="GO:0000981">
    <property type="term" value="F:DNA-binding transcription factor activity, RNA polymerase II-specific"/>
    <property type="evidence" value="ECO:0007669"/>
    <property type="project" value="TreeGrafter"/>
</dbReference>
<evidence type="ECO:0000313" key="8">
    <source>
        <dbReference type="Proteomes" id="UP001148786"/>
    </source>
</evidence>
<dbReference type="PROSITE" id="PS00028">
    <property type="entry name" value="ZINC_FINGER_C2H2_1"/>
    <property type="match status" value="1"/>
</dbReference>
<accession>A0A9W8JMT3</accession>
<proteinExistence type="predicted"/>
<evidence type="ECO:0000256" key="1">
    <source>
        <dbReference type="ARBA" id="ARBA00022723"/>
    </source>
</evidence>
<feature type="region of interest" description="Disordered" evidence="5">
    <location>
        <begin position="79"/>
        <end position="171"/>
    </location>
</feature>
<dbReference type="AlphaFoldDB" id="A0A9W8JMT3"/>
<protein>
    <recommendedName>
        <fullName evidence="6">C2H2-type domain-containing protein</fullName>
    </recommendedName>
</protein>
<dbReference type="Proteomes" id="UP001148786">
    <property type="component" value="Unassembled WGS sequence"/>
</dbReference>
<dbReference type="EMBL" id="JANKHO010003258">
    <property type="protein sequence ID" value="KAJ3484936.1"/>
    <property type="molecule type" value="Genomic_DNA"/>
</dbReference>
<dbReference type="GO" id="GO:0008270">
    <property type="term" value="F:zinc ion binding"/>
    <property type="evidence" value="ECO:0007669"/>
    <property type="project" value="UniProtKB-KW"/>
</dbReference>
<evidence type="ECO:0000256" key="4">
    <source>
        <dbReference type="PROSITE-ProRule" id="PRU00042"/>
    </source>
</evidence>
<comment type="caution">
    <text evidence="7">The sequence shown here is derived from an EMBL/GenBank/DDBJ whole genome shotgun (WGS) entry which is preliminary data.</text>
</comment>
<dbReference type="InterPro" id="IPR013087">
    <property type="entry name" value="Znf_C2H2_type"/>
</dbReference>
<dbReference type="SMART" id="SM00355">
    <property type="entry name" value="ZnF_C2H2"/>
    <property type="match status" value="2"/>
</dbReference>
<evidence type="ECO:0000259" key="6">
    <source>
        <dbReference type="PROSITE" id="PS50157"/>
    </source>
</evidence>
<keyword evidence="3" id="KW-0862">Zinc</keyword>
<dbReference type="OrthoDB" id="4748970at2759"/>
<reference evidence="7" key="1">
    <citation type="submission" date="2022-07" db="EMBL/GenBank/DDBJ databases">
        <title>Genome Sequence of Agrocybe chaxingu.</title>
        <authorList>
            <person name="Buettner E."/>
        </authorList>
    </citation>
    <scope>NUCLEOTIDE SEQUENCE</scope>
    <source>
        <strain evidence="7">MP-N11</strain>
    </source>
</reference>